<dbReference type="Proteomes" id="UP001188597">
    <property type="component" value="Unassembled WGS sequence"/>
</dbReference>
<evidence type="ECO:0000256" key="3">
    <source>
        <dbReference type="ARBA" id="ARBA00022723"/>
    </source>
</evidence>
<dbReference type="GO" id="GO:0061630">
    <property type="term" value="F:ubiquitin protein ligase activity"/>
    <property type="evidence" value="ECO:0007669"/>
    <property type="project" value="UniProtKB-EC"/>
</dbReference>
<comment type="catalytic activity">
    <reaction evidence="1">
        <text>S-ubiquitinyl-[E2 ubiquitin-conjugating enzyme]-L-cysteine + [acceptor protein]-L-lysine = [E2 ubiquitin-conjugating enzyme]-L-cysteine + N(6)-ubiquitinyl-[acceptor protein]-L-lysine.</text>
        <dbReference type="EC" id="2.3.2.27"/>
    </reaction>
</comment>
<keyword evidence="3" id="KW-0479">Metal-binding</keyword>
<dbReference type="EMBL" id="JAVXUP010002427">
    <property type="protein sequence ID" value="KAK3003381.1"/>
    <property type="molecule type" value="Genomic_DNA"/>
</dbReference>
<evidence type="ECO:0000256" key="6">
    <source>
        <dbReference type="SAM" id="MobiDB-lite"/>
    </source>
</evidence>
<keyword evidence="5" id="KW-0862">Zinc</keyword>
<evidence type="ECO:0000256" key="2">
    <source>
        <dbReference type="ARBA" id="ARBA00012483"/>
    </source>
</evidence>
<dbReference type="InterPro" id="IPR013083">
    <property type="entry name" value="Znf_RING/FYVE/PHD"/>
</dbReference>
<dbReference type="Pfam" id="PF13639">
    <property type="entry name" value="zf-RING_2"/>
    <property type="match status" value="1"/>
</dbReference>
<evidence type="ECO:0000256" key="1">
    <source>
        <dbReference type="ARBA" id="ARBA00000900"/>
    </source>
</evidence>
<dbReference type="GO" id="GO:0005737">
    <property type="term" value="C:cytoplasm"/>
    <property type="evidence" value="ECO:0007669"/>
    <property type="project" value="TreeGrafter"/>
</dbReference>
<dbReference type="InterPro" id="IPR001841">
    <property type="entry name" value="Znf_RING"/>
</dbReference>
<dbReference type="GO" id="GO:0016567">
    <property type="term" value="P:protein ubiquitination"/>
    <property type="evidence" value="ECO:0007669"/>
    <property type="project" value="TreeGrafter"/>
</dbReference>
<sequence>MSDETPVDPYCEAWPGYDSIVPINAETLLDPRFYIKFSVEYIYPQDDYDVDDDVADFEHLSEAPSRDIEREVCEPCHRLTDESTSWAAISDILTALEVPLDNQAFMIHRISACAREMASAPSNVGRKLLPMHVSIGVVVLDYDREDAAPFEAAPASESSIEAVEEVKVFDSGDCAVCLEGLEVGCEAARMPCSHLYHGGCIRSWLRVNKQYNLWNNVREGYPNNTKSTPTITSSSNLSFQSHNSSSGSLRYLRCRIEQSAVRPEGVREFSNSGDESGAELSKFWSSYGG</sequence>
<evidence type="ECO:0000256" key="4">
    <source>
        <dbReference type="ARBA" id="ARBA00022771"/>
    </source>
</evidence>
<dbReference type="AlphaFoldDB" id="A0AA88V7J7"/>
<comment type="caution">
    <text evidence="8">The sequence shown here is derived from an EMBL/GenBank/DDBJ whole genome shotgun (WGS) entry which is preliminary data.</text>
</comment>
<feature type="region of interest" description="Disordered" evidence="6">
    <location>
        <begin position="265"/>
        <end position="289"/>
    </location>
</feature>
<keyword evidence="9" id="KW-1185">Reference proteome</keyword>
<dbReference type="GO" id="GO:0008270">
    <property type="term" value="F:zinc ion binding"/>
    <property type="evidence" value="ECO:0007669"/>
    <property type="project" value="UniProtKB-KW"/>
</dbReference>
<name>A0AA88V7J7_9ASTE</name>
<feature type="region of interest" description="Disordered" evidence="6">
    <location>
        <begin position="222"/>
        <end position="245"/>
    </location>
</feature>
<gene>
    <name evidence="8" type="ORF">RJ639_018133</name>
</gene>
<feature type="domain" description="RING-type" evidence="7">
    <location>
        <begin position="173"/>
        <end position="209"/>
    </location>
</feature>
<evidence type="ECO:0000313" key="9">
    <source>
        <dbReference type="Proteomes" id="UP001188597"/>
    </source>
</evidence>
<organism evidence="8 9">
    <name type="scientific">Escallonia herrerae</name>
    <dbReference type="NCBI Taxonomy" id="1293975"/>
    <lineage>
        <taxon>Eukaryota</taxon>
        <taxon>Viridiplantae</taxon>
        <taxon>Streptophyta</taxon>
        <taxon>Embryophyta</taxon>
        <taxon>Tracheophyta</taxon>
        <taxon>Spermatophyta</taxon>
        <taxon>Magnoliopsida</taxon>
        <taxon>eudicotyledons</taxon>
        <taxon>Gunneridae</taxon>
        <taxon>Pentapetalae</taxon>
        <taxon>asterids</taxon>
        <taxon>campanulids</taxon>
        <taxon>Escalloniales</taxon>
        <taxon>Escalloniaceae</taxon>
        <taxon>Escallonia</taxon>
    </lineage>
</organism>
<dbReference type="Gene3D" id="3.30.40.10">
    <property type="entry name" value="Zinc/RING finger domain, C3HC4 (zinc finger)"/>
    <property type="match status" value="1"/>
</dbReference>
<reference evidence="8" key="1">
    <citation type="submission" date="2022-12" db="EMBL/GenBank/DDBJ databases">
        <title>Draft genome assemblies for two species of Escallonia (Escalloniales).</title>
        <authorList>
            <person name="Chanderbali A."/>
            <person name="Dervinis C."/>
            <person name="Anghel I."/>
            <person name="Soltis D."/>
            <person name="Soltis P."/>
            <person name="Zapata F."/>
        </authorList>
    </citation>
    <scope>NUCLEOTIDE SEQUENCE</scope>
    <source>
        <strain evidence="8">UCBG64.0493</strain>
        <tissue evidence="8">Leaf</tissue>
    </source>
</reference>
<dbReference type="SUPFAM" id="SSF57850">
    <property type="entry name" value="RING/U-box"/>
    <property type="match status" value="1"/>
</dbReference>
<feature type="compositionally biased region" description="Polar residues" evidence="6">
    <location>
        <begin position="222"/>
        <end position="232"/>
    </location>
</feature>
<evidence type="ECO:0000259" key="7">
    <source>
        <dbReference type="Pfam" id="PF13639"/>
    </source>
</evidence>
<accession>A0AA88V7J7</accession>
<feature type="compositionally biased region" description="Low complexity" evidence="6">
    <location>
        <begin position="233"/>
        <end position="245"/>
    </location>
</feature>
<dbReference type="PANTHER" id="PTHR15710">
    <property type="entry name" value="E3 UBIQUITIN-PROTEIN LIGASE PRAJA"/>
    <property type="match status" value="1"/>
</dbReference>
<protein>
    <recommendedName>
        <fullName evidence="2">RING-type E3 ubiquitin transferase</fullName>
        <ecNumber evidence="2">2.3.2.27</ecNumber>
    </recommendedName>
</protein>
<dbReference type="PANTHER" id="PTHR15710:SF196">
    <property type="entry name" value="F6A14.12 PROTEIN-RELATED"/>
    <property type="match status" value="1"/>
</dbReference>
<dbReference type="EC" id="2.3.2.27" evidence="2"/>
<proteinExistence type="predicted"/>
<evidence type="ECO:0000256" key="5">
    <source>
        <dbReference type="ARBA" id="ARBA00022833"/>
    </source>
</evidence>
<evidence type="ECO:0000313" key="8">
    <source>
        <dbReference type="EMBL" id="KAK3003381.1"/>
    </source>
</evidence>
<keyword evidence="4" id="KW-0863">Zinc-finger</keyword>